<keyword evidence="2" id="KW-1003">Cell membrane</keyword>
<feature type="transmembrane region" description="Helical" evidence="7">
    <location>
        <begin position="840"/>
        <end position="860"/>
    </location>
</feature>
<feature type="transmembrane region" description="Helical" evidence="7">
    <location>
        <begin position="78"/>
        <end position="100"/>
    </location>
</feature>
<evidence type="ECO:0000313" key="10">
    <source>
        <dbReference type="EMBL" id="ABJ86548.1"/>
    </source>
</evidence>
<feature type="domain" description="ABC3 transporter permease C-terminal" evidence="8">
    <location>
        <begin position="756"/>
        <end position="867"/>
    </location>
</feature>
<evidence type="ECO:0000259" key="8">
    <source>
        <dbReference type="Pfam" id="PF02687"/>
    </source>
</evidence>
<feature type="transmembrane region" description="Helical" evidence="7">
    <location>
        <begin position="795"/>
        <end position="820"/>
    </location>
</feature>
<dbReference type="PANTHER" id="PTHR30572">
    <property type="entry name" value="MEMBRANE COMPONENT OF TRANSPORTER-RELATED"/>
    <property type="match status" value="1"/>
</dbReference>
<name>Q01N82_SOLUE</name>
<gene>
    <name evidence="10" type="ordered locus">Acid_5601</name>
</gene>
<evidence type="ECO:0000256" key="5">
    <source>
        <dbReference type="ARBA" id="ARBA00023136"/>
    </source>
</evidence>
<evidence type="ECO:0000259" key="9">
    <source>
        <dbReference type="Pfam" id="PF12704"/>
    </source>
</evidence>
<dbReference type="STRING" id="234267.Acid_5601"/>
<dbReference type="Pfam" id="PF02687">
    <property type="entry name" value="FtsX"/>
    <property type="match status" value="2"/>
</dbReference>
<protein>
    <recommendedName>
        <fullName evidence="11">Permease</fullName>
    </recommendedName>
</protein>
<feature type="domain" description="MacB-like periplasmic core" evidence="9">
    <location>
        <begin position="79"/>
        <end position="301"/>
    </location>
</feature>
<dbReference type="InParanoid" id="Q01N82"/>
<evidence type="ECO:0000256" key="6">
    <source>
        <dbReference type="ARBA" id="ARBA00038076"/>
    </source>
</evidence>
<dbReference type="InterPro" id="IPR025857">
    <property type="entry name" value="MacB_PCD"/>
</dbReference>
<evidence type="ECO:0000256" key="1">
    <source>
        <dbReference type="ARBA" id="ARBA00004651"/>
    </source>
</evidence>
<reference evidence="10" key="1">
    <citation type="submission" date="2006-10" db="EMBL/GenBank/DDBJ databases">
        <title>Complete sequence of Solibacter usitatus Ellin6076.</title>
        <authorList>
            <consortium name="US DOE Joint Genome Institute"/>
            <person name="Copeland A."/>
            <person name="Lucas S."/>
            <person name="Lapidus A."/>
            <person name="Barry K."/>
            <person name="Detter J.C."/>
            <person name="Glavina del Rio T."/>
            <person name="Hammon N."/>
            <person name="Israni S."/>
            <person name="Dalin E."/>
            <person name="Tice H."/>
            <person name="Pitluck S."/>
            <person name="Thompson L.S."/>
            <person name="Brettin T."/>
            <person name="Bruce D."/>
            <person name="Han C."/>
            <person name="Tapia R."/>
            <person name="Gilna P."/>
            <person name="Schmutz J."/>
            <person name="Larimer F."/>
            <person name="Land M."/>
            <person name="Hauser L."/>
            <person name="Kyrpides N."/>
            <person name="Mikhailova N."/>
            <person name="Janssen P.H."/>
            <person name="Kuske C.R."/>
            <person name="Richardson P."/>
        </authorList>
    </citation>
    <scope>NUCLEOTIDE SEQUENCE</scope>
    <source>
        <strain evidence="10">Ellin6076</strain>
    </source>
</reference>
<feature type="transmembrane region" description="Helical" evidence="7">
    <location>
        <begin position="405"/>
        <end position="427"/>
    </location>
</feature>
<feature type="transmembrane region" description="Helical" evidence="7">
    <location>
        <begin position="492"/>
        <end position="515"/>
    </location>
</feature>
<comment type="similarity">
    <text evidence="6">Belongs to the ABC-4 integral membrane protein family.</text>
</comment>
<feature type="domain" description="ABC3 transporter permease C-terminal" evidence="8">
    <location>
        <begin position="355"/>
        <end position="470"/>
    </location>
</feature>
<keyword evidence="4 7" id="KW-1133">Transmembrane helix</keyword>
<dbReference type="AlphaFoldDB" id="Q01N82"/>
<keyword evidence="5 7" id="KW-0472">Membrane</keyword>
<comment type="subcellular location">
    <subcellularLocation>
        <location evidence="1">Cell membrane</location>
        <topology evidence="1">Multi-pass membrane protein</topology>
    </subcellularLocation>
</comment>
<feature type="domain" description="MacB-like periplasmic core" evidence="9">
    <location>
        <begin position="501"/>
        <end position="715"/>
    </location>
</feature>
<accession>Q01N82</accession>
<dbReference type="InterPro" id="IPR003838">
    <property type="entry name" value="ABC3_permease_C"/>
</dbReference>
<feature type="transmembrane region" description="Helical" evidence="7">
    <location>
        <begin position="350"/>
        <end position="374"/>
    </location>
</feature>
<feature type="transmembrane region" description="Helical" evidence="7">
    <location>
        <begin position="447"/>
        <end position="471"/>
    </location>
</feature>
<dbReference type="KEGG" id="sus:Acid_5601"/>
<evidence type="ECO:0008006" key="11">
    <source>
        <dbReference type="Google" id="ProtNLM"/>
    </source>
</evidence>
<dbReference type="GO" id="GO:0022857">
    <property type="term" value="F:transmembrane transporter activity"/>
    <property type="evidence" value="ECO:0007669"/>
    <property type="project" value="TreeGrafter"/>
</dbReference>
<dbReference type="PANTHER" id="PTHR30572:SF4">
    <property type="entry name" value="ABC TRANSPORTER PERMEASE YTRF"/>
    <property type="match status" value="1"/>
</dbReference>
<dbReference type="OrthoDB" id="8740261at2"/>
<keyword evidence="3 7" id="KW-0812">Transmembrane</keyword>
<dbReference type="NCBIfam" id="TIGR03434">
    <property type="entry name" value="ADOP"/>
    <property type="match status" value="1"/>
</dbReference>
<evidence type="ECO:0000256" key="4">
    <source>
        <dbReference type="ARBA" id="ARBA00022989"/>
    </source>
</evidence>
<evidence type="ECO:0000256" key="7">
    <source>
        <dbReference type="SAM" id="Phobius"/>
    </source>
</evidence>
<evidence type="ECO:0000256" key="3">
    <source>
        <dbReference type="ARBA" id="ARBA00022692"/>
    </source>
</evidence>
<dbReference type="eggNOG" id="COG0577">
    <property type="taxonomic scope" value="Bacteria"/>
</dbReference>
<sequence>MRLSWIKLKSLLPWYRRARERDMEEELKSLFAIADPGELGNVTRAAEEARAVWSWIWLEELYRDAQYAWRTLRHNPGFTATAVLSLALGIGANTAIFGLIDALMLRSLPVRDPQELVQLKMRSPRGGAMAGETFSYAIVNALAERKDIFQSVGGSNSTSFDVGPRGSMERVSGDWVTGDYYEALGLNAARGRLLGREDDRPGAPLAAVISYGYWERQFGSDPEVTGKTVTVDGVPVTIAGVSPRGFAGANVGAGADIAMAAAALPRLKPSAAGLLNPGNFWLRILARPQRGVSISQAKAHLAVVWPQISERVISTAWPAAQRKEMAESTFDLDAGGTGYSYLRQLFRRPLMVLMAVSGLVLLIACANVASLLLARAAARQREISIRLAIGAGRGRVIRQLLTESTLLSSLGAGLGICLAWLTSRSLVDTLRSGPYPVVFDLTPNWHVLGFASAVAMANGVVFGLAPAFHTTAMRRPGAVRGDGRVTQQGSRLLSSLVSAQVALSLLLLVGAGLFMRTLQNLVSADPGFRREGVLLVDLDGRHEGYRDAALTAFYGDLLARVRRLPGVTAASISSHTPLNGSTWSEAVALKGQPIPARDNAILIAAGPNFFATMQTPLIAGREFDARDQGSFRVAIVNQTFAARFFPGRNPIGEYLSATVSRPASDLQIVGVVKDASTGSLRGISRPTVYVSYFERPVREGSLEIRAAGPLSQAAAAIRKELQPSFPNTPIEVRALNEQVERTLVQERLMARLAGGFGALGLVLACVGLYGLLAYSVARRTKEIGIRMALGAARSGVVWMVGRRALGLVGMGIAVGLPAAWLMSRSVQSMLFGLKATDPEVVAGAVMLLGAAGVAAAYFPATRAARVDPMTALREE</sequence>
<feature type="transmembrane region" description="Helical" evidence="7">
    <location>
        <begin position="752"/>
        <end position="774"/>
    </location>
</feature>
<dbReference type="Pfam" id="PF12704">
    <property type="entry name" value="MacB_PCD"/>
    <property type="match status" value="2"/>
</dbReference>
<dbReference type="EMBL" id="CP000473">
    <property type="protein sequence ID" value="ABJ86548.1"/>
    <property type="molecule type" value="Genomic_DNA"/>
</dbReference>
<dbReference type="HOGENOM" id="CLU_009433_1_0_0"/>
<evidence type="ECO:0000256" key="2">
    <source>
        <dbReference type="ARBA" id="ARBA00022475"/>
    </source>
</evidence>
<proteinExistence type="inferred from homology"/>
<dbReference type="InterPro" id="IPR017800">
    <property type="entry name" value="ADOP"/>
</dbReference>
<organism evidence="10">
    <name type="scientific">Solibacter usitatus (strain Ellin6076)</name>
    <dbReference type="NCBI Taxonomy" id="234267"/>
    <lineage>
        <taxon>Bacteria</taxon>
        <taxon>Pseudomonadati</taxon>
        <taxon>Acidobacteriota</taxon>
        <taxon>Terriglobia</taxon>
        <taxon>Bryobacterales</taxon>
        <taxon>Solibacteraceae</taxon>
        <taxon>Candidatus Solibacter</taxon>
    </lineage>
</organism>
<dbReference type="InterPro" id="IPR050250">
    <property type="entry name" value="Macrolide_Exporter_MacB"/>
</dbReference>
<dbReference type="GO" id="GO:0005886">
    <property type="term" value="C:plasma membrane"/>
    <property type="evidence" value="ECO:0007669"/>
    <property type="project" value="UniProtKB-SubCell"/>
</dbReference>